<dbReference type="Proteomes" id="UP000318833">
    <property type="component" value="Unassembled WGS sequence"/>
</dbReference>
<protein>
    <submittedName>
        <fullName evidence="1">Uncharacterized protein</fullName>
    </submittedName>
</protein>
<evidence type="ECO:0000313" key="1">
    <source>
        <dbReference type="EMBL" id="TSE05579.1"/>
    </source>
</evidence>
<gene>
    <name evidence="1" type="ORF">FOF46_22280</name>
</gene>
<accession>A0A554VER6</accession>
<comment type="caution">
    <text evidence="1">The sequence shown here is derived from an EMBL/GenBank/DDBJ whole genome shotgun (WGS) entry which is preliminary data.</text>
</comment>
<dbReference type="RefSeq" id="WP_143917971.1">
    <property type="nucleotide sequence ID" value="NZ_CANMIK010000063.1"/>
</dbReference>
<dbReference type="EMBL" id="VLNR01000058">
    <property type="protein sequence ID" value="TSE05579.1"/>
    <property type="molecule type" value="Genomic_DNA"/>
</dbReference>
<proteinExistence type="predicted"/>
<name>A0A554VER6_9FLAO</name>
<dbReference type="AlphaFoldDB" id="A0A554VER6"/>
<evidence type="ECO:0000313" key="2">
    <source>
        <dbReference type="Proteomes" id="UP000318833"/>
    </source>
</evidence>
<keyword evidence="2" id="KW-1185">Reference proteome</keyword>
<organism evidence="1 2">
    <name type="scientific">Aquimarina algiphila</name>
    <dbReference type="NCBI Taxonomy" id="2047982"/>
    <lineage>
        <taxon>Bacteria</taxon>
        <taxon>Pseudomonadati</taxon>
        <taxon>Bacteroidota</taxon>
        <taxon>Flavobacteriia</taxon>
        <taxon>Flavobacteriales</taxon>
        <taxon>Flavobacteriaceae</taxon>
        <taxon>Aquimarina</taxon>
    </lineage>
</organism>
<sequence>MNINKPHYKLVALFVLLSIKMIGQSKEEKSTIENLLQKNAWFITTLFLEDKSITEYELTPINNKQQYKDSLGASIVEFYKKSTTLDKTMRFASFENLPRCGNDESEDYTIYGVYTILKNNTLQVEVIEAIGNEAVLVGGVFEPIKTKKQTYLFEIIKKENKVFLKKITKK</sequence>
<reference evidence="1 2" key="1">
    <citation type="submission" date="2019-07" db="EMBL/GenBank/DDBJ databases">
        <title>The draft genome sequence of Aquimarina algiphila M91.</title>
        <authorList>
            <person name="Meng X."/>
        </authorList>
    </citation>
    <scope>NUCLEOTIDE SEQUENCE [LARGE SCALE GENOMIC DNA]</scope>
    <source>
        <strain evidence="1 2">M91</strain>
    </source>
</reference>
<dbReference type="OrthoDB" id="1654671at2"/>